<dbReference type="Gene3D" id="3.10.350.10">
    <property type="entry name" value="LysM domain"/>
    <property type="match status" value="3"/>
</dbReference>
<name>A0A1M5NZG0_9FIRM</name>
<dbReference type="InterPro" id="IPR018392">
    <property type="entry name" value="LysM"/>
</dbReference>
<dbReference type="PROSITE" id="PS51782">
    <property type="entry name" value="LYSM"/>
    <property type="match status" value="3"/>
</dbReference>
<reference evidence="4" key="1">
    <citation type="submission" date="2016-11" db="EMBL/GenBank/DDBJ databases">
        <authorList>
            <person name="Varghese N."/>
            <person name="Submissions S."/>
        </authorList>
    </citation>
    <scope>NUCLEOTIDE SEQUENCE [LARGE SCALE GENOMIC DNA]</scope>
    <source>
        <strain evidence="4">DSM 15285</strain>
    </source>
</reference>
<organism evidence="3 4">
    <name type="scientific">Tepidibacter thalassicus DSM 15285</name>
    <dbReference type="NCBI Taxonomy" id="1123350"/>
    <lineage>
        <taxon>Bacteria</taxon>
        <taxon>Bacillati</taxon>
        <taxon>Bacillota</taxon>
        <taxon>Clostridia</taxon>
        <taxon>Peptostreptococcales</taxon>
        <taxon>Peptostreptococcaceae</taxon>
        <taxon>Tepidibacter</taxon>
    </lineage>
</organism>
<feature type="domain" description="LysM" evidence="2">
    <location>
        <begin position="78"/>
        <end position="122"/>
    </location>
</feature>
<keyword evidence="1" id="KW-0732">Signal</keyword>
<dbReference type="AlphaFoldDB" id="A0A1M5NZG0"/>
<dbReference type="InterPro" id="IPR036779">
    <property type="entry name" value="LysM_dom_sf"/>
</dbReference>
<feature type="domain" description="LysM" evidence="2">
    <location>
        <begin position="27"/>
        <end position="71"/>
    </location>
</feature>
<dbReference type="SUPFAM" id="SSF54106">
    <property type="entry name" value="LysM domain"/>
    <property type="match status" value="3"/>
</dbReference>
<protein>
    <submittedName>
        <fullName evidence="3">LysM repeat-containing protein</fullName>
    </submittedName>
</protein>
<dbReference type="SMART" id="SM00257">
    <property type="entry name" value="LysM"/>
    <property type="match status" value="3"/>
</dbReference>
<evidence type="ECO:0000259" key="2">
    <source>
        <dbReference type="PROSITE" id="PS51782"/>
    </source>
</evidence>
<proteinExistence type="predicted"/>
<feature type="chain" id="PRO_5012838718" evidence="1">
    <location>
        <begin position="27"/>
        <end position="358"/>
    </location>
</feature>
<dbReference type="STRING" id="1123350.SAMN02744040_00302"/>
<dbReference type="PANTHER" id="PTHR33734:SF22">
    <property type="entry name" value="MEMBRANE-BOUND LYTIC MUREIN TRANSGLYCOSYLASE D"/>
    <property type="match status" value="1"/>
</dbReference>
<evidence type="ECO:0000313" key="4">
    <source>
        <dbReference type="Proteomes" id="UP000242520"/>
    </source>
</evidence>
<sequence length="358" mass="40449">MKKLIKKIVLGSIFFHMIGCMPSTFAMDYTVQPNDTYWKISQKYNIDFNELLKINNATENFVLNVGQKILIPDIKSINYYEVQKGDTAWIISQKFNVSLNELLKVNNLDENSILYIGQKIEIPSTKNINTIPEQPNTTIDYIDYTVKSGDDFWNLSLKYGVPYQELLNVNNATSNTILNIGDIIKIPQHNIPVTDTLGDKYGEYLDWWNAAQYVIPIGAIFEIVDFYTGKSFMAKRTYGANHADVETLTSKDTEIMKEIWGGNWSWATRPVIVKYKGRKIAASASGMPHAGNDLDPANINTDWRSGNYGPGINFDAIKGNEMNGHFDVHFLNSTTHKTGKISESHQKNIKISAGILVE</sequence>
<accession>A0A1M5NZG0</accession>
<dbReference type="CDD" id="cd00118">
    <property type="entry name" value="LysM"/>
    <property type="match status" value="3"/>
</dbReference>
<evidence type="ECO:0000256" key="1">
    <source>
        <dbReference type="SAM" id="SignalP"/>
    </source>
</evidence>
<gene>
    <name evidence="3" type="ORF">SAMN02744040_00302</name>
</gene>
<dbReference type="Pfam" id="PF01476">
    <property type="entry name" value="LysM"/>
    <property type="match status" value="3"/>
</dbReference>
<dbReference type="EMBL" id="FQXH01000005">
    <property type="protein sequence ID" value="SHG94845.1"/>
    <property type="molecule type" value="Genomic_DNA"/>
</dbReference>
<dbReference type="GO" id="GO:0008932">
    <property type="term" value="F:lytic endotransglycosylase activity"/>
    <property type="evidence" value="ECO:0007669"/>
    <property type="project" value="TreeGrafter"/>
</dbReference>
<dbReference type="OrthoDB" id="529831at2"/>
<keyword evidence="4" id="KW-1185">Reference proteome</keyword>
<dbReference type="PANTHER" id="PTHR33734">
    <property type="entry name" value="LYSM DOMAIN-CONTAINING GPI-ANCHORED PROTEIN 2"/>
    <property type="match status" value="1"/>
</dbReference>
<feature type="signal peptide" evidence="1">
    <location>
        <begin position="1"/>
        <end position="26"/>
    </location>
</feature>
<evidence type="ECO:0000313" key="3">
    <source>
        <dbReference type="EMBL" id="SHG94845.1"/>
    </source>
</evidence>
<dbReference type="RefSeq" id="WP_072723097.1">
    <property type="nucleotide sequence ID" value="NZ_FQXH01000005.1"/>
</dbReference>
<dbReference type="Proteomes" id="UP000242520">
    <property type="component" value="Unassembled WGS sequence"/>
</dbReference>
<feature type="domain" description="LysM" evidence="2">
    <location>
        <begin position="142"/>
        <end position="186"/>
    </location>
</feature>